<reference evidence="3" key="1">
    <citation type="submission" date="2022-01" db="EMBL/GenBank/DDBJ databases">
        <title>Genome Sequence Resource for Two Populations of Ditylenchus destructor, the Migratory Endoparasitic Phytonematode.</title>
        <authorList>
            <person name="Zhang H."/>
            <person name="Lin R."/>
            <person name="Xie B."/>
        </authorList>
    </citation>
    <scope>NUCLEOTIDE SEQUENCE</scope>
    <source>
        <strain evidence="3">BazhouSP</strain>
    </source>
</reference>
<dbReference type="Proteomes" id="UP001201812">
    <property type="component" value="Unassembled WGS sequence"/>
</dbReference>
<evidence type="ECO:0008006" key="5">
    <source>
        <dbReference type="Google" id="ProtNLM"/>
    </source>
</evidence>
<keyword evidence="4" id="KW-1185">Reference proteome</keyword>
<gene>
    <name evidence="3" type="ORF">DdX_06760</name>
</gene>
<dbReference type="AlphaFoldDB" id="A0AAD4R612"/>
<protein>
    <recommendedName>
        <fullName evidence="5">MULE transposase domain-containing protein</fullName>
    </recommendedName>
</protein>
<evidence type="ECO:0000256" key="2">
    <source>
        <dbReference type="SAM" id="MobiDB-lite"/>
    </source>
</evidence>
<evidence type="ECO:0000256" key="1">
    <source>
        <dbReference type="SAM" id="Coils"/>
    </source>
</evidence>
<feature type="region of interest" description="Disordered" evidence="2">
    <location>
        <begin position="379"/>
        <end position="410"/>
    </location>
</feature>
<organism evidence="3 4">
    <name type="scientific">Ditylenchus destructor</name>
    <dbReference type="NCBI Taxonomy" id="166010"/>
    <lineage>
        <taxon>Eukaryota</taxon>
        <taxon>Metazoa</taxon>
        <taxon>Ecdysozoa</taxon>
        <taxon>Nematoda</taxon>
        <taxon>Chromadorea</taxon>
        <taxon>Rhabditida</taxon>
        <taxon>Tylenchina</taxon>
        <taxon>Tylenchomorpha</taxon>
        <taxon>Sphaerularioidea</taxon>
        <taxon>Anguinidae</taxon>
        <taxon>Anguininae</taxon>
        <taxon>Ditylenchus</taxon>
    </lineage>
</organism>
<accession>A0AAD4R612</accession>
<feature type="coiled-coil region" evidence="1">
    <location>
        <begin position="309"/>
        <end position="336"/>
    </location>
</feature>
<name>A0AAD4R612_9BILA</name>
<proteinExistence type="predicted"/>
<dbReference type="EMBL" id="JAKKPZ010000008">
    <property type="protein sequence ID" value="KAI1718338.1"/>
    <property type="molecule type" value="Genomic_DNA"/>
</dbReference>
<comment type="caution">
    <text evidence="3">The sequence shown here is derived from an EMBL/GenBank/DDBJ whole genome shotgun (WGS) entry which is preliminary data.</text>
</comment>
<sequence length="410" mass="47128">MTIGARSNKPVHTNWATTNKGGQEAIFESQSHPGISYRFVSDGNRNRYYCGNCCSVNKTRVRVVIKDNCFSRNPDELDHVCRENAHSSQHAISNRKVLKSQATLSAFALMTKKDSQAYAKLFDEISSTLFVLFGSTGCEKVWHFDHELAAITSCQEEFKDKVTSCYFHFRKNCLTRAANLGLNQRLKKDPALRKWLRTLIGGVHLKLAHQQALWDYLLQHPPQIREYAAIASFVLYFQGQWNTEASRQLLNQYENDGPRTTNFSEGWNNTLRNQFGSLHPGLGEFLQSMQKELYRQSVESERLLRGQPIRLRRRKYREAEAKLAEVRQEYRAVLEANILLEEHIEQDEIQTVLIPFARKMAFCCATFIDAETLLERSAVEEELQPGQELEASNEENSQNSDLSAFFANEE</sequence>
<keyword evidence="1" id="KW-0175">Coiled coil</keyword>
<evidence type="ECO:0000313" key="4">
    <source>
        <dbReference type="Proteomes" id="UP001201812"/>
    </source>
</evidence>
<evidence type="ECO:0000313" key="3">
    <source>
        <dbReference type="EMBL" id="KAI1718338.1"/>
    </source>
</evidence>